<dbReference type="Pfam" id="PF21018">
    <property type="entry name" value="BipA_C"/>
    <property type="match status" value="1"/>
</dbReference>
<dbReference type="FunFam" id="3.30.70.870:FF:000003">
    <property type="entry name" value="GTP-binding protein TypA"/>
    <property type="match status" value="1"/>
</dbReference>
<keyword evidence="3" id="KW-0699">rRNA-binding</keyword>
<evidence type="ECO:0000256" key="2">
    <source>
        <dbReference type="ARBA" id="ARBA00048548"/>
    </source>
</evidence>
<dbReference type="KEGG" id="sfol:H3H32_30040"/>
<dbReference type="Pfam" id="PF00679">
    <property type="entry name" value="EFG_C"/>
    <property type="match status" value="1"/>
</dbReference>
<organism evidence="5 6">
    <name type="scientific">Spirosoma foliorum</name>
    <dbReference type="NCBI Taxonomy" id="2710596"/>
    <lineage>
        <taxon>Bacteria</taxon>
        <taxon>Pseudomonadati</taxon>
        <taxon>Bacteroidota</taxon>
        <taxon>Cytophagia</taxon>
        <taxon>Cytophagales</taxon>
        <taxon>Cytophagaceae</taxon>
        <taxon>Spirosoma</taxon>
    </lineage>
</organism>
<dbReference type="InterPro" id="IPR035647">
    <property type="entry name" value="EFG_III/V"/>
</dbReference>
<dbReference type="Gene3D" id="3.30.70.870">
    <property type="entry name" value="Elongation Factor G (Translational Gtpase), domain 3"/>
    <property type="match status" value="1"/>
</dbReference>
<dbReference type="FunFam" id="3.30.70.240:FF:000002">
    <property type="entry name" value="GTP-binding protein TypA"/>
    <property type="match status" value="1"/>
</dbReference>
<dbReference type="GO" id="GO:0005525">
    <property type="term" value="F:GTP binding"/>
    <property type="evidence" value="ECO:0007669"/>
    <property type="project" value="UniProtKB-UniRule"/>
</dbReference>
<evidence type="ECO:0000259" key="4">
    <source>
        <dbReference type="PROSITE" id="PS51722"/>
    </source>
</evidence>
<dbReference type="EC" id="3.6.5.-" evidence="3"/>
<dbReference type="GO" id="GO:0003924">
    <property type="term" value="F:GTPase activity"/>
    <property type="evidence" value="ECO:0007669"/>
    <property type="project" value="UniProtKB-UniRule"/>
</dbReference>
<dbReference type="SUPFAM" id="SSF50447">
    <property type="entry name" value="Translation proteins"/>
    <property type="match status" value="1"/>
</dbReference>
<name>A0A7G5GTD9_9BACT</name>
<dbReference type="InterPro" id="IPR009000">
    <property type="entry name" value="Transl_B-barrel_sf"/>
</dbReference>
<proteinExistence type="inferred from homology"/>
<dbReference type="EMBL" id="CP059732">
    <property type="protein sequence ID" value="QMW02131.1"/>
    <property type="molecule type" value="Genomic_DNA"/>
</dbReference>
<dbReference type="HAMAP" id="MF_00849">
    <property type="entry name" value="BipA"/>
    <property type="match status" value="1"/>
</dbReference>
<dbReference type="FunFam" id="2.40.50.250:FF:000001">
    <property type="entry name" value="GTP-binding protein TypA"/>
    <property type="match status" value="1"/>
</dbReference>
<dbReference type="InterPro" id="IPR047041">
    <property type="entry name" value="BipA_GTP-bd_dom"/>
</dbReference>
<dbReference type="NCBIfam" id="TIGR00231">
    <property type="entry name" value="small_GTP"/>
    <property type="match status" value="1"/>
</dbReference>
<dbReference type="GO" id="GO:0000049">
    <property type="term" value="F:tRNA binding"/>
    <property type="evidence" value="ECO:0007669"/>
    <property type="project" value="UniProtKB-KW"/>
</dbReference>
<dbReference type="InterPro" id="IPR004161">
    <property type="entry name" value="EFTu-like_2"/>
</dbReference>
<comment type="subcellular location">
    <subcellularLocation>
        <location evidence="3">Cytoplasm</location>
    </subcellularLocation>
    <text evidence="3">Binds to ribosomes.</text>
</comment>
<keyword evidence="3" id="KW-0694">RNA-binding</keyword>
<dbReference type="Pfam" id="PF00009">
    <property type="entry name" value="GTP_EFTU"/>
    <property type="match status" value="1"/>
</dbReference>
<dbReference type="CDD" id="cd16263">
    <property type="entry name" value="BipA_III"/>
    <property type="match status" value="1"/>
</dbReference>
<dbReference type="InterPro" id="IPR047043">
    <property type="entry name" value="BipA_III"/>
</dbReference>
<dbReference type="InterPro" id="IPR042116">
    <property type="entry name" value="TypA/BipA_C"/>
</dbReference>
<feature type="binding site" evidence="3">
    <location>
        <begin position="14"/>
        <end position="19"/>
    </location>
    <ligand>
        <name>GTP</name>
        <dbReference type="ChEBI" id="CHEBI:37565"/>
    </ligand>
</feature>
<evidence type="ECO:0000313" key="6">
    <source>
        <dbReference type="Proteomes" id="UP000515369"/>
    </source>
</evidence>
<keyword evidence="3" id="KW-0820">tRNA-binding</keyword>
<keyword evidence="6" id="KW-1185">Reference proteome</keyword>
<dbReference type="SUPFAM" id="SSF54980">
    <property type="entry name" value="EF-G C-terminal domain-like"/>
    <property type="match status" value="2"/>
</dbReference>
<comment type="subunit">
    <text evidence="3">Monomer.</text>
</comment>
<dbReference type="InterPro" id="IPR047042">
    <property type="entry name" value="BipA_II"/>
</dbReference>
<dbReference type="Gene3D" id="3.30.70.240">
    <property type="match status" value="1"/>
</dbReference>
<dbReference type="InterPro" id="IPR035651">
    <property type="entry name" value="BipA_V"/>
</dbReference>
<gene>
    <name evidence="5" type="primary">typA</name>
    <name evidence="3" type="synonym">bipA</name>
    <name evidence="5" type="ORF">H3H32_30040</name>
</gene>
<dbReference type="GO" id="GO:0000027">
    <property type="term" value="P:ribosomal large subunit assembly"/>
    <property type="evidence" value="ECO:0007669"/>
    <property type="project" value="UniProtKB-UniRule"/>
</dbReference>
<dbReference type="InterPro" id="IPR000795">
    <property type="entry name" value="T_Tr_GTP-bd_dom"/>
</dbReference>
<dbReference type="GO" id="GO:0009409">
    <property type="term" value="P:response to cold"/>
    <property type="evidence" value="ECO:0007669"/>
    <property type="project" value="UniProtKB-ARBA"/>
</dbReference>
<sequence>MQSIRNIAIIAHVDHGKTTLVDKIIHASKLFRDNQEFGDLILDNNDLERERGITIVSKNVSVRYKDVKINIIDTPGHSDFGGEVERVLKMADGVCLLVDAFEGAMPQTRFVLSKALQLGLKPIVIVNKVDKENCRPDEVHEQVFDLMFNLGATEDQLDFPTVYGSSKQGWMGPDWKTPTDNITYLLDTIVEHIPAAPINEGLPQMQVTSLDYSAFVGRIAIGRVHRGTLKEGANMGLVKSDGSVKRVKIKELQSFEGLGKVKVSEVACGDICAVTGLEDFEIGDTLTDYDNPEAITRISVDEPTMNMLFTINNSPFFGKEGKFVTSRHLRERLYKEIEKNLALRVENTDSEDRFLVYGRGILHLSVLIETMRREGYELQVGQPQVLYKEDENGRKLEPIETLVVDVPEETAGKVIELATQRKGELLIMEPKGDLQHLEFDIPSRGLIGLRSNVLTATFGEAVMSHRFKEYQEYKGAIPERINGSLISMTSGAATAYSIDKLQDRGSFFIEPGDEIYTGQVIGEHNRQNDIVVNVITAKQLTNMRASGSDNNVKIAPKISFSLEENMEYIQKDEYLEVTPKSMRIRKIYLDENERKRNQSKFAMA</sequence>
<dbReference type="FunFam" id="3.40.50.300:FF:000055">
    <property type="entry name" value="GTP-binding protein TypA"/>
    <property type="match status" value="1"/>
</dbReference>
<keyword evidence="3" id="KW-0547">Nucleotide-binding</keyword>
<dbReference type="PANTHER" id="PTHR42908">
    <property type="entry name" value="TRANSLATION ELONGATION FACTOR-RELATED"/>
    <property type="match status" value="1"/>
</dbReference>
<keyword evidence="3" id="KW-0378">Hydrolase</keyword>
<dbReference type="SMART" id="SM00838">
    <property type="entry name" value="EFG_C"/>
    <property type="match status" value="1"/>
</dbReference>
<feature type="binding site" evidence="3">
    <location>
        <begin position="127"/>
        <end position="130"/>
    </location>
    <ligand>
        <name>GTP</name>
        <dbReference type="ChEBI" id="CHEBI:37565"/>
    </ligand>
</feature>
<comment type="catalytic activity">
    <reaction evidence="2 3">
        <text>GTP + H2O = GDP + phosphate + H(+)</text>
        <dbReference type="Rhea" id="RHEA:19669"/>
        <dbReference type="ChEBI" id="CHEBI:15377"/>
        <dbReference type="ChEBI" id="CHEBI:15378"/>
        <dbReference type="ChEBI" id="CHEBI:37565"/>
        <dbReference type="ChEBI" id="CHEBI:43474"/>
        <dbReference type="ChEBI" id="CHEBI:58189"/>
    </reaction>
</comment>
<dbReference type="SUPFAM" id="SSF52540">
    <property type="entry name" value="P-loop containing nucleoside triphosphate hydrolases"/>
    <property type="match status" value="1"/>
</dbReference>
<dbReference type="Gene3D" id="2.40.30.10">
    <property type="entry name" value="Translation factors"/>
    <property type="match status" value="1"/>
</dbReference>
<dbReference type="GO" id="GO:0010467">
    <property type="term" value="P:gene expression"/>
    <property type="evidence" value="ECO:0007669"/>
    <property type="project" value="UniProtKB-ARBA"/>
</dbReference>
<dbReference type="Proteomes" id="UP000515369">
    <property type="component" value="Chromosome"/>
</dbReference>
<dbReference type="InterPro" id="IPR048876">
    <property type="entry name" value="BipA_C"/>
</dbReference>
<dbReference type="Gene3D" id="2.40.50.250">
    <property type="entry name" value="bipa protein"/>
    <property type="match status" value="1"/>
</dbReference>
<evidence type="ECO:0000256" key="3">
    <source>
        <dbReference type="HAMAP-Rule" id="MF_00849"/>
    </source>
</evidence>
<dbReference type="CDD" id="cd01891">
    <property type="entry name" value="TypA_BipA"/>
    <property type="match status" value="1"/>
</dbReference>
<keyword evidence="1 3" id="KW-0342">GTP-binding</keyword>
<dbReference type="PROSITE" id="PS00301">
    <property type="entry name" value="G_TR_1"/>
    <property type="match status" value="1"/>
</dbReference>
<keyword evidence="3" id="KW-0690">Ribosome biogenesis</keyword>
<dbReference type="CDD" id="cd03691">
    <property type="entry name" value="BipA_TypA_II"/>
    <property type="match status" value="1"/>
</dbReference>
<evidence type="ECO:0000256" key="1">
    <source>
        <dbReference type="ARBA" id="ARBA00023134"/>
    </source>
</evidence>
<feature type="domain" description="Tr-type G" evidence="4">
    <location>
        <begin position="2"/>
        <end position="198"/>
    </location>
</feature>
<dbReference type="AlphaFoldDB" id="A0A7G5GTD9"/>
<dbReference type="CDD" id="cd03710">
    <property type="entry name" value="BipA_TypA_C"/>
    <property type="match status" value="1"/>
</dbReference>
<dbReference type="GO" id="GO:1990904">
    <property type="term" value="C:ribonucleoprotein complex"/>
    <property type="evidence" value="ECO:0007669"/>
    <property type="project" value="TreeGrafter"/>
</dbReference>
<evidence type="ECO:0000313" key="5">
    <source>
        <dbReference type="EMBL" id="QMW02131.1"/>
    </source>
</evidence>
<dbReference type="PROSITE" id="PS51722">
    <property type="entry name" value="G_TR_2"/>
    <property type="match status" value="1"/>
</dbReference>
<dbReference type="PRINTS" id="PR00315">
    <property type="entry name" value="ELONGATNFCT"/>
</dbReference>
<dbReference type="GO" id="GO:0043022">
    <property type="term" value="F:ribosome binding"/>
    <property type="evidence" value="ECO:0007669"/>
    <property type="project" value="UniProtKB-UniRule"/>
</dbReference>
<comment type="function">
    <text evidence="3">A 50S ribosomal subunit assembly protein with GTPase activity, required for 50S subunit assembly at low temperatures, may also play a role in translation. Binds GTP and analogs. Binds the 70S ribosome between the 30S and 50S subunits, in a similar position as ribosome-bound EF-G; it contacts a number of ribosomal proteins, both rRNAs and the A-site tRNA.</text>
</comment>
<comment type="similarity">
    <text evidence="3">Belongs to the TRAFAC class translation factor GTPase superfamily. Classic translation factor GTPase family. BipA subfamily.</text>
</comment>
<dbReference type="Pfam" id="PF03144">
    <property type="entry name" value="GTP_EFTU_D2"/>
    <property type="match status" value="1"/>
</dbReference>
<protein>
    <recommendedName>
        <fullName evidence="3">Large ribosomal subunit assembly factor BipA</fullName>
        <ecNumber evidence="3">3.6.5.-</ecNumber>
    </recommendedName>
    <alternativeName>
        <fullName evidence="3">GTP-binding protein BipA</fullName>
    </alternativeName>
</protein>
<dbReference type="InterPro" id="IPR027417">
    <property type="entry name" value="P-loop_NTPase"/>
</dbReference>
<dbReference type="GO" id="GO:0005829">
    <property type="term" value="C:cytosol"/>
    <property type="evidence" value="ECO:0007669"/>
    <property type="project" value="TreeGrafter"/>
</dbReference>
<dbReference type="FunFam" id="2.40.30.10:FF:000016">
    <property type="entry name" value="GTP-binding protein TypA"/>
    <property type="match status" value="1"/>
</dbReference>
<keyword evidence="3" id="KW-0963">Cytoplasm</keyword>
<accession>A0A7G5GTD9</accession>
<dbReference type="Gene3D" id="3.40.50.300">
    <property type="entry name" value="P-loop containing nucleotide triphosphate hydrolases"/>
    <property type="match status" value="1"/>
</dbReference>
<dbReference type="NCBIfam" id="TIGR01394">
    <property type="entry name" value="TypA_BipA"/>
    <property type="match status" value="1"/>
</dbReference>
<dbReference type="InterPro" id="IPR005225">
    <property type="entry name" value="Small_GTP-bd"/>
</dbReference>
<dbReference type="PANTHER" id="PTHR42908:SF8">
    <property type="entry name" value="TR-TYPE G DOMAIN-CONTAINING PROTEIN"/>
    <property type="match status" value="1"/>
</dbReference>
<dbReference type="InterPro" id="IPR031157">
    <property type="entry name" value="G_TR_CS"/>
</dbReference>
<dbReference type="InterPro" id="IPR006298">
    <property type="entry name" value="BipA"/>
</dbReference>
<dbReference type="GO" id="GO:0019843">
    <property type="term" value="F:rRNA binding"/>
    <property type="evidence" value="ECO:0007669"/>
    <property type="project" value="UniProtKB-KW"/>
</dbReference>
<reference evidence="5 6" key="1">
    <citation type="submission" date="2020-07" db="EMBL/GenBank/DDBJ databases">
        <title>Spirosoma foliorum sp. nov., isolated from the leaves on the Nejang mountain Korea, Republic of.</title>
        <authorList>
            <person name="Ho H."/>
            <person name="Lee Y.-J."/>
            <person name="Nurcahyanto D.-A."/>
            <person name="Kim S.-G."/>
        </authorList>
    </citation>
    <scope>NUCLEOTIDE SEQUENCE [LARGE SCALE GENOMIC DNA]</scope>
    <source>
        <strain evidence="5 6">PL0136</strain>
    </source>
</reference>
<dbReference type="RefSeq" id="WP_182459404.1">
    <property type="nucleotide sequence ID" value="NZ_CP059732.1"/>
</dbReference>
<dbReference type="InterPro" id="IPR000640">
    <property type="entry name" value="EFG_V-like"/>
</dbReference>